<evidence type="ECO:0000256" key="9">
    <source>
        <dbReference type="ARBA" id="ARBA00022801"/>
    </source>
</evidence>
<evidence type="ECO:0000259" key="17">
    <source>
        <dbReference type="Pfam" id="PF02163"/>
    </source>
</evidence>
<evidence type="ECO:0000256" key="5">
    <source>
        <dbReference type="ARBA" id="ARBA00022670"/>
    </source>
</evidence>
<evidence type="ECO:0000256" key="3">
    <source>
        <dbReference type="ARBA" id="ARBA00007931"/>
    </source>
</evidence>
<feature type="domain" description="Peptidase M50" evidence="17">
    <location>
        <begin position="123"/>
        <end position="181"/>
    </location>
</feature>
<dbReference type="InterPro" id="IPR000644">
    <property type="entry name" value="CBS_dom"/>
</dbReference>
<dbReference type="SUPFAM" id="SSF54631">
    <property type="entry name" value="CBS-domain pair"/>
    <property type="match status" value="1"/>
</dbReference>
<dbReference type="PANTHER" id="PTHR39188">
    <property type="entry name" value="MEMBRANE-ASSOCIATED ZINC METALLOPROTEASE M50B"/>
    <property type="match status" value="1"/>
</dbReference>
<dbReference type="GO" id="GO:0008237">
    <property type="term" value="F:metallopeptidase activity"/>
    <property type="evidence" value="ECO:0007669"/>
    <property type="project" value="UniProtKB-KW"/>
</dbReference>
<evidence type="ECO:0000256" key="13">
    <source>
        <dbReference type="ARBA" id="ARBA00023122"/>
    </source>
</evidence>
<dbReference type="GO" id="GO:0005886">
    <property type="term" value="C:plasma membrane"/>
    <property type="evidence" value="ECO:0007669"/>
    <property type="project" value="UniProtKB-SubCell"/>
</dbReference>
<dbReference type="PANTHER" id="PTHR39188:SF3">
    <property type="entry name" value="STAGE IV SPORULATION PROTEIN FB"/>
    <property type="match status" value="1"/>
</dbReference>
<feature type="domain" description="CBS" evidence="16">
    <location>
        <begin position="237"/>
        <end position="278"/>
    </location>
</feature>
<keyword evidence="5" id="KW-0645">Protease</keyword>
<comment type="similarity">
    <text evidence="3">Belongs to the peptidase M50B family.</text>
</comment>
<dbReference type="PIRSF" id="PIRSF006404">
    <property type="entry name" value="UCP006404_Pept_M50_CBS"/>
    <property type="match status" value="1"/>
</dbReference>
<evidence type="ECO:0000259" key="16">
    <source>
        <dbReference type="Pfam" id="PF00571"/>
    </source>
</evidence>
<keyword evidence="11 15" id="KW-1133">Transmembrane helix</keyword>
<evidence type="ECO:0000256" key="12">
    <source>
        <dbReference type="ARBA" id="ARBA00023049"/>
    </source>
</evidence>
<evidence type="ECO:0000256" key="6">
    <source>
        <dbReference type="ARBA" id="ARBA00022692"/>
    </source>
</evidence>
<evidence type="ECO:0000256" key="14">
    <source>
        <dbReference type="ARBA" id="ARBA00023136"/>
    </source>
</evidence>
<dbReference type="Pfam" id="PF00571">
    <property type="entry name" value="CBS"/>
    <property type="match status" value="1"/>
</dbReference>
<comment type="cofactor">
    <cofactor evidence="1">
        <name>Zn(2+)</name>
        <dbReference type="ChEBI" id="CHEBI:29105"/>
    </cofactor>
</comment>
<dbReference type="GO" id="GO:0006508">
    <property type="term" value="P:proteolysis"/>
    <property type="evidence" value="ECO:0007669"/>
    <property type="project" value="UniProtKB-KW"/>
</dbReference>
<evidence type="ECO:0000256" key="4">
    <source>
        <dbReference type="ARBA" id="ARBA00022475"/>
    </source>
</evidence>
<dbReference type="Gene3D" id="3.10.580.10">
    <property type="entry name" value="CBS-domain"/>
    <property type="match status" value="1"/>
</dbReference>
<keyword evidence="10" id="KW-0862">Zinc</keyword>
<comment type="caution">
    <text evidence="18">The sequence shown here is derived from an EMBL/GenBank/DDBJ whole genome shotgun (WGS) entry which is preliminary data.</text>
</comment>
<evidence type="ECO:0000256" key="7">
    <source>
        <dbReference type="ARBA" id="ARBA00022723"/>
    </source>
</evidence>
<sequence length="369" mass="41215">MDSPYIGRIFGIRVQLHWTFVMLLLFGLVLLATSPELIYLFVVVVLLFVCVFIHELAHSITAKRNGINIKKIVLLPLGGASVMDTDDIAPELEYRISVVGPLMSIFLGLVFGVIVVYMPAGILKQLVQFLFLINILLGAFNLIPGFPLDGGRVFRSYLQRKRSYLRATQITVKASNVVVVLLIVGTIVYAAALTGYSLFEKEFIVFWDVLIAMYLYGGAKAEMQNAYMKEYTSDLHVKDVMSSNYVVVDRNATMEQLYRIMMRERTHIIIVKNGNNVRLVTKLSPQGPFGKPPSTNALEASVPLPYIDWGAKLSKALEVMAVENVGLLAVKKRGKFVGIVLGQHLEYVIALRMAKKGEERKRGAAKRTK</sequence>
<dbReference type="GO" id="GO:0046872">
    <property type="term" value="F:metal ion binding"/>
    <property type="evidence" value="ECO:0007669"/>
    <property type="project" value="UniProtKB-KW"/>
</dbReference>
<evidence type="ECO:0000256" key="10">
    <source>
        <dbReference type="ARBA" id="ARBA00022833"/>
    </source>
</evidence>
<organism evidence="18">
    <name type="scientific">mine drainage metagenome</name>
    <dbReference type="NCBI Taxonomy" id="410659"/>
    <lineage>
        <taxon>unclassified sequences</taxon>
        <taxon>metagenomes</taxon>
        <taxon>ecological metagenomes</taxon>
    </lineage>
</organism>
<evidence type="ECO:0000256" key="11">
    <source>
        <dbReference type="ARBA" id="ARBA00022989"/>
    </source>
</evidence>
<accession>T1AIF9</accession>
<gene>
    <name evidence="18" type="ORF">B2A_03740</name>
</gene>
<evidence type="ECO:0000256" key="15">
    <source>
        <dbReference type="SAM" id="Phobius"/>
    </source>
</evidence>
<evidence type="ECO:0000256" key="1">
    <source>
        <dbReference type="ARBA" id="ARBA00001947"/>
    </source>
</evidence>
<feature type="transmembrane region" description="Helical" evidence="15">
    <location>
        <begin position="170"/>
        <end position="191"/>
    </location>
</feature>
<feature type="domain" description="Peptidase M50" evidence="17">
    <location>
        <begin position="44"/>
        <end position="118"/>
    </location>
</feature>
<dbReference type="AlphaFoldDB" id="T1AIF9"/>
<keyword evidence="14 15" id="KW-0472">Membrane</keyword>
<evidence type="ECO:0000256" key="8">
    <source>
        <dbReference type="ARBA" id="ARBA00022737"/>
    </source>
</evidence>
<feature type="transmembrane region" description="Helical" evidence="15">
    <location>
        <begin position="203"/>
        <end position="219"/>
    </location>
</feature>
<keyword evidence="6 15" id="KW-0812">Transmembrane</keyword>
<comment type="subcellular location">
    <subcellularLocation>
        <location evidence="2">Cell membrane</location>
        <topology evidence="2">Multi-pass membrane protein</topology>
    </subcellularLocation>
</comment>
<feature type="transmembrane region" description="Helical" evidence="15">
    <location>
        <begin position="126"/>
        <end position="149"/>
    </location>
</feature>
<keyword evidence="8" id="KW-0677">Repeat</keyword>
<keyword evidence="9" id="KW-0378">Hydrolase</keyword>
<protein>
    <submittedName>
        <fullName evidence="18">Peptidase M50</fullName>
    </submittedName>
</protein>
<reference evidence="18" key="2">
    <citation type="journal article" date="2014" name="ISME J.">
        <title>Microbial stratification in low pH oxic and suboxic macroscopic growths along an acid mine drainage.</title>
        <authorList>
            <person name="Mendez-Garcia C."/>
            <person name="Mesa V."/>
            <person name="Sprenger R.R."/>
            <person name="Richter M."/>
            <person name="Diez M.S."/>
            <person name="Solano J."/>
            <person name="Bargiela R."/>
            <person name="Golyshina O.V."/>
            <person name="Manteca A."/>
            <person name="Ramos J.L."/>
            <person name="Gallego J.R."/>
            <person name="Llorente I."/>
            <person name="Martins Dos Santos V.A."/>
            <person name="Jensen O.N."/>
            <person name="Pelaez A.I."/>
            <person name="Sanchez J."/>
            <person name="Ferrer M."/>
        </authorList>
    </citation>
    <scope>NUCLEOTIDE SEQUENCE</scope>
</reference>
<proteinExistence type="inferred from homology"/>
<dbReference type="InterPro" id="IPR016483">
    <property type="entry name" value="UCP006404_Pept_M50_CBS"/>
</dbReference>
<keyword evidence="7" id="KW-0479">Metal-binding</keyword>
<dbReference type="InterPro" id="IPR008915">
    <property type="entry name" value="Peptidase_M50"/>
</dbReference>
<reference evidence="18" key="1">
    <citation type="submission" date="2013-08" db="EMBL/GenBank/DDBJ databases">
        <authorList>
            <person name="Mendez C."/>
            <person name="Richter M."/>
            <person name="Ferrer M."/>
            <person name="Sanchez J."/>
        </authorList>
    </citation>
    <scope>NUCLEOTIDE SEQUENCE</scope>
</reference>
<dbReference type="Pfam" id="PF02163">
    <property type="entry name" value="Peptidase_M50"/>
    <property type="match status" value="2"/>
</dbReference>
<keyword evidence="13" id="KW-0129">CBS domain</keyword>
<feature type="transmembrane region" description="Helical" evidence="15">
    <location>
        <begin position="12"/>
        <end position="31"/>
    </location>
</feature>
<dbReference type="InterPro" id="IPR046342">
    <property type="entry name" value="CBS_dom_sf"/>
</dbReference>
<dbReference type="EMBL" id="AUZZ01002489">
    <property type="protein sequence ID" value="EQD60291.1"/>
    <property type="molecule type" value="Genomic_DNA"/>
</dbReference>
<feature type="transmembrane region" description="Helical" evidence="15">
    <location>
        <begin position="37"/>
        <end position="57"/>
    </location>
</feature>
<name>T1AIF9_9ZZZZ</name>
<evidence type="ECO:0000313" key="18">
    <source>
        <dbReference type="EMBL" id="EQD60291.1"/>
    </source>
</evidence>
<evidence type="ECO:0000256" key="2">
    <source>
        <dbReference type="ARBA" id="ARBA00004651"/>
    </source>
</evidence>
<keyword evidence="4" id="KW-1003">Cell membrane</keyword>
<feature type="transmembrane region" description="Helical" evidence="15">
    <location>
        <begin position="98"/>
        <end position="120"/>
    </location>
</feature>
<keyword evidence="12" id="KW-0482">Metalloprotease</keyword>